<dbReference type="EMBL" id="FQYO01000007">
    <property type="protein sequence ID" value="SHJ25430.1"/>
    <property type="molecule type" value="Genomic_DNA"/>
</dbReference>
<gene>
    <name evidence="2" type="ORF">SAMN05444417_3348</name>
</gene>
<dbReference type="PANTHER" id="PTHR18964:SF149">
    <property type="entry name" value="BIFUNCTIONAL UDP-N-ACETYLGLUCOSAMINE 2-EPIMERASE_N-ACETYLMANNOSAMINE KINASE"/>
    <property type="match status" value="1"/>
</dbReference>
<evidence type="ECO:0000256" key="1">
    <source>
        <dbReference type="ARBA" id="ARBA00006479"/>
    </source>
</evidence>
<dbReference type="AlphaFoldDB" id="A0A1M6HTB9"/>
<dbReference type="InterPro" id="IPR000600">
    <property type="entry name" value="ROK"/>
</dbReference>
<dbReference type="Gene3D" id="3.30.420.40">
    <property type="match status" value="2"/>
</dbReference>
<reference evidence="2 3" key="1">
    <citation type="submission" date="2016-11" db="EMBL/GenBank/DDBJ databases">
        <authorList>
            <person name="Jaros S."/>
            <person name="Januszkiewicz K."/>
            <person name="Wedrychowicz H."/>
        </authorList>
    </citation>
    <scope>NUCLEOTIDE SEQUENCE [LARGE SCALE GENOMIC DNA]</scope>
    <source>
        <strain evidence="2 3">DSM 100565</strain>
    </source>
</reference>
<proteinExistence type="inferred from homology"/>
<keyword evidence="2" id="KW-0808">Transferase</keyword>
<dbReference type="PANTHER" id="PTHR18964">
    <property type="entry name" value="ROK (REPRESSOR, ORF, KINASE) FAMILY"/>
    <property type="match status" value="1"/>
</dbReference>
<keyword evidence="2" id="KW-0418">Kinase</keyword>
<organism evidence="2 3">
    <name type="scientific">Wenxinia saemankumensis</name>
    <dbReference type="NCBI Taxonomy" id="1447782"/>
    <lineage>
        <taxon>Bacteria</taxon>
        <taxon>Pseudomonadati</taxon>
        <taxon>Pseudomonadota</taxon>
        <taxon>Alphaproteobacteria</taxon>
        <taxon>Rhodobacterales</taxon>
        <taxon>Roseobacteraceae</taxon>
        <taxon>Wenxinia</taxon>
    </lineage>
</organism>
<dbReference type="Proteomes" id="UP000184292">
    <property type="component" value="Unassembled WGS sequence"/>
</dbReference>
<dbReference type="GO" id="GO:0016301">
    <property type="term" value="F:kinase activity"/>
    <property type="evidence" value="ECO:0007669"/>
    <property type="project" value="UniProtKB-KW"/>
</dbReference>
<evidence type="ECO:0000313" key="2">
    <source>
        <dbReference type="EMBL" id="SHJ25430.1"/>
    </source>
</evidence>
<dbReference type="InterPro" id="IPR043129">
    <property type="entry name" value="ATPase_NBD"/>
</dbReference>
<dbReference type="Pfam" id="PF00480">
    <property type="entry name" value="ROK"/>
    <property type="match status" value="1"/>
</dbReference>
<sequence length="350" mass="35883">MDGDAPPVGLTDPASAALANLLRGRALRDPHRRLREEGWTDGEGRLRADRALLLVSDIGGTKMLTALCDLRGGVLAETTDPTPDAGAPALVDRVIAQRDALLGQIGRPCADIAAAGLGVPASIDPATGRLHRGPNIPGLEEGDLAGGFAAALGRPVAIENDVNMAALGEHWRGGTRRADLTVFIAIGTGIGMGVVIGDRLLRGATGAAGEIAFLPLGADPEDPATHAMGPLEHAISSEALMRVYRAAGGRADSLRDAFARPDPALDEVLDQLALWVARSCQAVAAILDPEAIVFGGSLGFRPEVLGRVEAVLARSMARPPACRVTALGPRAALVGAARAARTALAASIQG</sequence>
<comment type="similarity">
    <text evidence="1">Belongs to the ROK (NagC/XylR) family.</text>
</comment>
<dbReference type="OrthoDB" id="37575at2"/>
<name>A0A1M6HTB9_9RHOB</name>
<dbReference type="STRING" id="1447782.SAMN05444417_3348"/>
<evidence type="ECO:0000313" key="3">
    <source>
        <dbReference type="Proteomes" id="UP000184292"/>
    </source>
</evidence>
<protein>
    <submittedName>
        <fullName evidence="2">Sugar kinase of the NBD/HSP70 family, may contain an N-terminal HTH domain</fullName>
    </submittedName>
</protein>
<accession>A0A1M6HTB9</accession>
<dbReference type="CDD" id="cd23763">
    <property type="entry name" value="ASKHA_ATPase_ROK"/>
    <property type="match status" value="1"/>
</dbReference>
<dbReference type="SUPFAM" id="SSF53067">
    <property type="entry name" value="Actin-like ATPase domain"/>
    <property type="match status" value="1"/>
</dbReference>
<keyword evidence="3" id="KW-1185">Reference proteome</keyword>
<dbReference type="RefSeq" id="WP_073334041.1">
    <property type="nucleotide sequence ID" value="NZ_FQYO01000007.1"/>
</dbReference>